<evidence type="ECO:0000256" key="7">
    <source>
        <dbReference type="ARBA" id="ARBA00022990"/>
    </source>
</evidence>
<accession>A0AAN7EBN3</accession>
<evidence type="ECO:0000313" key="12">
    <source>
        <dbReference type="Proteomes" id="UP001324115"/>
    </source>
</evidence>
<evidence type="ECO:0000256" key="1">
    <source>
        <dbReference type="ARBA" id="ARBA00004123"/>
    </source>
</evidence>
<dbReference type="AlphaFoldDB" id="A0AAN7EBN3"/>
<reference evidence="11 12" key="1">
    <citation type="journal article" date="2023" name="G3 (Bethesda)">
        <title>A haplotype-resolved chromosome-scale genome for Quercus rubra L. provides insights into the genetics of adaptive traits for red oak species.</title>
        <authorList>
            <person name="Kapoor B."/>
            <person name="Jenkins J."/>
            <person name="Schmutz J."/>
            <person name="Zhebentyayeva T."/>
            <person name="Kuelheim C."/>
            <person name="Coggeshall M."/>
            <person name="Heim C."/>
            <person name="Lasky J.R."/>
            <person name="Leites L."/>
            <person name="Islam-Faridi N."/>
            <person name="Romero-Severson J."/>
            <person name="DeLeo V.L."/>
            <person name="Lucas S.M."/>
            <person name="Lazic D."/>
            <person name="Gailing O."/>
            <person name="Carlson J."/>
            <person name="Staton M."/>
        </authorList>
    </citation>
    <scope>NUCLEOTIDE SEQUENCE [LARGE SCALE GENOMIC DNA]</scope>
    <source>
        <strain evidence="11">Pseudo-F2</strain>
    </source>
</reference>
<evidence type="ECO:0000256" key="5">
    <source>
        <dbReference type="ARBA" id="ARBA00022490"/>
    </source>
</evidence>
<feature type="region of interest" description="Disordered" evidence="9">
    <location>
        <begin position="891"/>
        <end position="971"/>
    </location>
</feature>
<comment type="caution">
    <text evidence="11">The sequence shown here is derived from an EMBL/GenBank/DDBJ whole genome shotgun (WGS) entry which is preliminary data.</text>
</comment>
<keyword evidence="5" id="KW-0963">Cytoplasm</keyword>
<dbReference type="EMBL" id="JAXUIC010000010">
    <property type="protein sequence ID" value="KAK4566937.1"/>
    <property type="molecule type" value="Genomic_DNA"/>
</dbReference>
<dbReference type="GO" id="GO:0006606">
    <property type="term" value="P:protein import into nucleus"/>
    <property type="evidence" value="ECO:0007669"/>
    <property type="project" value="TreeGrafter"/>
</dbReference>
<feature type="domain" description="Importin N-terminal" evidence="10">
    <location>
        <begin position="24"/>
        <end position="99"/>
    </location>
</feature>
<proteinExistence type="inferred from homology"/>
<dbReference type="PROSITE" id="PS50166">
    <property type="entry name" value="IMPORTIN_B_NT"/>
    <property type="match status" value="1"/>
</dbReference>
<dbReference type="InterPro" id="IPR058669">
    <property type="entry name" value="TPR_IPO7/11-like"/>
</dbReference>
<dbReference type="PANTHER" id="PTHR10997:SF18">
    <property type="entry name" value="D-IMPORTIN 7_RANBP7"/>
    <property type="match status" value="1"/>
</dbReference>
<evidence type="ECO:0000256" key="2">
    <source>
        <dbReference type="ARBA" id="ARBA00004496"/>
    </source>
</evidence>
<dbReference type="GO" id="GO:0005635">
    <property type="term" value="C:nuclear envelope"/>
    <property type="evidence" value="ECO:0007669"/>
    <property type="project" value="TreeGrafter"/>
</dbReference>
<dbReference type="Pfam" id="PF08506">
    <property type="entry name" value="Cse1"/>
    <property type="match status" value="1"/>
</dbReference>
<dbReference type="GO" id="GO:0005829">
    <property type="term" value="C:cytosol"/>
    <property type="evidence" value="ECO:0007669"/>
    <property type="project" value="TreeGrafter"/>
</dbReference>
<comment type="similarity">
    <text evidence="3">Belongs to the importin beta family.</text>
</comment>
<dbReference type="Proteomes" id="UP001324115">
    <property type="component" value="Unassembled WGS sequence"/>
</dbReference>
<protein>
    <recommendedName>
        <fullName evidence="10">Importin N-terminal domain-containing protein</fullName>
    </recommendedName>
</protein>
<organism evidence="11 12">
    <name type="scientific">Quercus rubra</name>
    <name type="common">Northern red oak</name>
    <name type="synonym">Quercus borealis</name>
    <dbReference type="NCBI Taxonomy" id="3512"/>
    <lineage>
        <taxon>Eukaryota</taxon>
        <taxon>Viridiplantae</taxon>
        <taxon>Streptophyta</taxon>
        <taxon>Embryophyta</taxon>
        <taxon>Tracheophyta</taxon>
        <taxon>Spermatophyta</taxon>
        <taxon>Magnoliopsida</taxon>
        <taxon>eudicotyledons</taxon>
        <taxon>Gunneridae</taxon>
        <taxon>Pentapetalae</taxon>
        <taxon>rosids</taxon>
        <taxon>fabids</taxon>
        <taxon>Fagales</taxon>
        <taxon>Fagaceae</taxon>
        <taxon>Quercus</taxon>
    </lineage>
</organism>
<evidence type="ECO:0000256" key="8">
    <source>
        <dbReference type="ARBA" id="ARBA00023242"/>
    </source>
</evidence>
<dbReference type="InterPro" id="IPR011989">
    <property type="entry name" value="ARM-like"/>
</dbReference>
<sequence>MDLPSLAVILQAALSPNPDERKAAEQSLNQFQYTPQHLVRLLQIIVDNNCDMAVRQAASIHFKNFIAKNWAPHDPDEQLKILPADKDMVRDHILVFVTQLPPLLRAQLGECLKTLINSDYPEQWPRLLDWVKHNLQDQQVHGALYVLRILARKYEFKSDEERTPVYHIVEETFPHLLNIFNRLVQIVNPPLDVADLIKLICKIFWSSIYLEIPKQLFDPNVFNAWMILFLNMLESPVPLEGQPADPELRKSWGWWKVKKWTIHILNRLYTRLILLRFGDLKLQNPENKAFAQMFQKNYAGKILECHINLLNVIRVGGYLPDRVINLILQYLSNSISKNTMYTLLQSRLDSLLFEIVFPLMCFNDNDQKLWDEDPHEYVRKGYDIIEDLYSPRTAAMDFVSELVRKRGKENLHKFIQFIVGIFKSYDEAPVEYKPYRQKDGALLAIGALCDKLKQTEPYKSQLEPMLVQHVFPEFNSPVGHLRAKAAWVAGQYAHINFADQNNFLKALHSVVSGMRDSELPVRVDSVFALRSFVEACRDLNEIRPILPQLLDEFFKLMNEVENEDLVFTLETIVDKFGEEMAPYALGLCQNLAAAFWRCMNTAEAEDEADDPGALAAVGCLRAISTILESVSRLPHLFVQVEPTLLPIMRRMLSSDGQEVFEEVLEIVSYMTFFSPTISMDMWSLWPLMMEALADFAIDYFPNILVPLDNYVSRGTAHFLACKEPDYQQSLWSMISSIMADKNMEDNDIEPAPKLIQVLFQNCKGQVDQWVEPYLRATVERLRRAEKSYLKCLLIQVIADALYYNASLTLSILQKLGVATEIFNLWFQMLQQVKKSGLRANFKREHDKKVCCLGLTSLLLLPADQLPAEALGRVFKAALDLLVAYKDQVAEAAKEEEAEDDDDDGMDGFQTDDEDDDGDGSDKEMGVDTEDGDEADSIKLQKLAEQAKAFRPNDSDDDDSDDDYSDDEELQSPIDEVDPFIFFVDSIKALQASDPLRFQNLTQTLDFHYQALANGVAQHAEQRRVEIEKERMEKAAATVAS</sequence>
<evidence type="ECO:0000313" key="11">
    <source>
        <dbReference type="EMBL" id="KAK4566937.1"/>
    </source>
</evidence>
<keyword evidence="7" id="KW-0007">Acetylation</keyword>
<feature type="compositionally biased region" description="Acidic residues" evidence="9">
    <location>
        <begin position="954"/>
        <end position="971"/>
    </location>
</feature>
<evidence type="ECO:0000256" key="3">
    <source>
        <dbReference type="ARBA" id="ARBA00007991"/>
    </source>
</evidence>
<dbReference type="SMART" id="SM00913">
    <property type="entry name" value="IBN_N"/>
    <property type="match status" value="1"/>
</dbReference>
<evidence type="ECO:0000256" key="9">
    <source>
        <dbReference type="SAM" id="MobiDB-lite"/>
    </source>
</evidence>
<evidence type="ECO:0000256" key="4">
    <source>
        <dbReference type="ARBA" id="ARBA00022448"/>
    </source>
</evidence>
<keyword evidence="8" id="KW-0539">Nucleus</keyword>
<dbReference type="PANTHER" id="PTHR10997">
    <property type="entry name" value="IMPORTIN-7, 8, 11"/>
    <property type="match status" value="1"/>
</dbReference>
<dbReference type="InterPro" id="IPR001494">
    <property type="entry name" value="Importin-beta_N"/>
</dbReference>
<comment type="subcellular location">
    <subcellularLocation>
        <location evidence="2">Cytoplasm</location>
    </subcellularLocation>
    <subcellularLocation>
        <location evidence="1">Nucleus</location>
    </subcellularLocation>
</comment>
<gene>
    <name evidence="11" type="ORF">RGQ29_002976</name>
</gene>
<keyword evidence="4" id="KW-0813">Transport</keyword>
<dbReference type="InterPro" id="IPR013713">
    <property type="entry name" value="XPO2_central"/>
</dbReference>
<evidence type="ECO:0000256" key="6">
    <source>
        <dbReference type="ARBA" id="ARBA00022927"/>
    </source>
</evidence>
<dbReference type="Gene3D" id="1.25.10.10">
    <property type="entry name" value="Leucine-rich Repeat Variant"/>
    <property type="match status" value="1"/>
</dbReference>
<dbReference type="Pfam" id="PF03810">
    <property type="entry name" value="IBN_N"/>
    <property type="match status" value="1"/>
</dbReference>
<dbReference type="Pfam" id="PF25758">
    <property type="entry name" value="TPR_IPO11"/>
    <property type="match status" value="1"/>
</dbReference>
<name>A0AAN7EBN3_QUERU</name>
<dbReference type="SUPFAM" id="SSF48371">
    <property type="entry name" value="ARM repeat"/>
    <property type="match status" value="1"/>
</dbReference>
<dbReference type="GO" id="GO:0031267">
    <property type="term" value="F:small GTPase binding"/>
    <property type="evidence" value="ECO:0007669"/>
    <property type="project" value="InterPro"/>
</dbReference>
<keyword evidence="6" id="KW-0653">Protein transport</keyword>
<dbReference type="InterPro" id="IPR016024">
    <property type="entry name" value="ARM-type_fold"/>
</dbReference>
<keyword evidence="12" id="KW-1185">Reference proteome</keyword>
<dbReference type="FunFam" id="1.25.10.10:FF:000177">
    <property type="entry name" value="Importin beta-like SAD2"/>
    <property type="match status" value="1"/>
</dbReference>
<evidence type="ECO:0000259" key="10">
    <source>
        <dbReference type="PROSITE" id="PS50166"/>
    </source>
</evidence>
<feature type="compositionally biased region" description="Acidic residues" evidence="9">
    <location>
        <begin position="895"/>
        <end position="918"/>
    </location>
</feature>